<feature type="chain" id="PRO_5028920703" evidence="1">
    <location>
        <begin position="37"/>
        <end position="283"/>
    </location>
</feature>
<evidence type="ECO:0000313" key="2">
    <source>
        <dbReference type="EMBL" id="NDY93409.1"/>
    </source>
</evidence>
<accession>A0A7C9PJQ4</accession>
<organism evidence="2 3">
    <name type="scientific">Ideonella livida</name>
    <dbReference type="NCBI Taxonomy" id="2707176"/>
    <lineage>
        <taxon>Bacteria</taxon>
        <taxon>Pseudomonadati</taxon>
        <taxon>Pseudomonadota</taxon>
        <taxon>Betaproteobacteria</taxon>
        <taxon>Burkholderiales</taxon>
        <taxon>Sphaerotilaceae</taxon>
        <taxon>Ideonella</taxon>
    </lineage>
</organism>
<keyword evidence="3" id="KW-1185">Reference proteome</keyword>
<protein>
    <submittedName>
        <fullName evidence="2">DUF4850 domain-containing protein</fullName>
    </submittedName>
</protein>
<gene>
    <name evidence="2" type="ORF">G3A44_19650</name>
</gene>
<keyword evidence="1" id="KW-0732">Signal</keyword>
<dbReference type="EMBL" id="JAAGOH010000035">
    <property type="protein sequence ID" value="NDY93409.1"/>
    <property type="molecule type" value="Genomic_DNA"/>
</dbReference>
<name>A0A7C9PJQ4_9BURK</name>
<proteinExistence type="predicted"/>
<evidence type="ECO:0000256" key="1">
    <source>
        <dbReference type="SAM" id="SignalP"/>
    </source>
</evidence>
<dbReference type="AlphaFoldDB" id="A0A7C9PJQ4"/>
<comment type="caution">
    <text evidence="2">The sequence shown here is derived from an EMBL/GenBank/DDBJ whole genome shotgun (WGS) entry which is preliminary data.</text>
</comment>
<dbReference type="Proteomes" id="UP000484255">
    <property type="component" value="Unassembled WGS sequence"/>
</dbReference>
<dbReference type="RefSeq" id="WP_163459445.1">
    <property type="nucleotide sequence ID" value="NZ_JAAGOH010000035.1"/>
</dbReference>
<dbReference type="InterPro" id="IPR032322">
    <property type="entry name" value="DUF4850"/>
</dbReference>
<reference evidence="2 3" key="1">
    <citation type="submission" date="2020-02" db="EMBL/GenBank/DDBJ databases">
        <title>Ideonella bacterium strain TBM-1.</title>
        <authorList>
            <person name="Chen W.-M."/>
        </authorList>
    </citation>
    <scope>NUCLEOTIDE SEQUENCE [LARGE SCALE GENOMIC DNA]</scope>
    <source>
        <strain evidence="2 3">TBM-1</strain>
    </source>
</reference>
<feature type="signal peptide" evidence="1">
    <location>
        <begin position="1"/>
        <end position="36"/>
    </location>
</feature>
<evidence type="ECO:0000313" key="3">
    <source>
        <dbReference type="Proteomes" id="UP000484255"/>
    </source>
</evidence>
<dbReference type="Pfam" id="PF16142">
    <property type="entry name" value="DUF4850"/>
    <property type="match status" value="1"/>
</dbReference>
<sequence length="283" mass="29695">MPAPLTAATRHRQPLALCLAVAAAWMASAAAPQALAAPPTAVLRHSAPALQATQGPAPLAQADGRWPAPQGGHWPVWRLTVSSGAHEAGVTTWQLPAPPTAGQPAQDTPDAWDAWRALPAVSGAALAVWATPVGPLAVPQGWTVRQAGLGANGSFQLVFAPPDATGRDRPYLWLRHTGTCAGCAYAEASLYFPEARPLARQAEVPVWQARPRLLLSRSQTGPARCLDYRWPVPGPTPVLGVACFDPRQGEAFQDLRLRLPGGQAALARALLRQPAATLAADVP</sequence>